<dbReference type="InterPro" id="IPR045054">
    <property type="entry name" value="P4HA-like"/>
</dbReference>
<evidence type="ECO:0000313" key="9">
    <source>
        <dbReference type="EMBL" id="CAB9516293.1"/>
    </source>
</evidence>
<dbReference type="Pfam" id="PF13640">
    <property type="entry name" value="2OG-FeII_Oxy_3"/>
    <property type="match status" value="1"/>
</dbReference>
<dbReference type="PANTHER" id="PTHR10869:SF229">
    <property type="entry name" value="PROLYL 4-HYDROXYLASE ALPHA SUBUNIT DOMAIN-CONTAINING PROTEIN"/>
    <property type="match status" value="1"/>
</dbReference>
<dbReference type="GO" id="GO:0005783">
    <property type="term" value="C:endoplasmic reticulum"/>
    <property type="evidence" value="ECO:0007669"/>
    <property type="project" value="TreeGrafter"/>
</dbReference>
<dbReference type="EMBL" id="CAICTM010000761">
    <property type="protein sequence ID" value="CAB9516135.1"/>
    <property type="molecule type" value="Genomic_DNA"/>
</dbReference>
<evidence type="ECO:0000256" key="2">
    <source>
        <dbReference type="ARBA" id="ARBA00022723"/>
    </source>
</evidence>
<keyword evidence="4" id="KW-0560">Oxidoreductase</keyword>
<dbReference type="SMART" id="SM00702">
    <property type="entry name" value="P4Hc"/>
    <property type="match status" value="1"/>
</dbReference>
<dbReference type="GO" id="GO:0005506">
    <property type="term" value="F:iron ion binding"/>
    <property type="evidence" value="ECO:0007669"/>
    <property type="project" value="InterPro"/>
</dbReference>
<keyword evidence="5" id="KW-0408">Iron</keyword>
<comment type="cofactor">
    <cofactor evidence="1">
        <name>L-ascorbate</name>
        <dbReference type="ChEBI" id="CHEBI:38290"/>
    </cofactor>
</comment>
<dbReference type="FunFam" id="2.60.120.620:FF:000057">
    <property type="entry name" value="Uncharacterized protein"/>
    <property type="match status" value="1"/>
</dbReference>
<dbReference type="PANTHER" id="PTHR10869">
    <property type="entry name" value="PROLYL 4-HYDROXYLASE ALPHA SUBUNIT"/>
    <property type="match status" value="1"/>
</dbReference>
<keyword evidence="3" id="KW-0223">Dioxygenase</keyword>
<evidence type="ECO:0000313" key="8">
    <source>
        <dbReference type="EMBL" id="CAB9516135.1"/>
    </source>
</evidence>
<dbReference type="GO" id="GO:0004656">
    <property type="term" value="F:procollagen-proline 4-dioxygenase activity"/>
    <property type="evidence" value="ECO:0007669"/>
    <property type="project" value="TreeGrafter"/>
</dbReference>
<evidence type="ECO:0000259" key="7">
    <source>
        <dbReference type="PROSITE" id="PS51471"/>
    </source>
</evidence>
<gene>
    <name evidence="8" type="ORF">SEMRO_762_G198790.1</name>
    <name evidence="9" type="ORF">SEMRO_773_G200400.1</name>
</gene>
<evidence type="ECO:0000256" key="6">
    <source>
        <dbReference type="SAM" id="MobiDB-lite"/>
    </source>
</evidence>
<comment type="caution">
    <text evidence="8">The sequence shown here is derived from an EMBL/GenBank/DDBJ whole genome shotgun (WGS) entry which is preliminary data.</text>
</comment>
<dbReference type="GO" id="GO:0031418">
    <property type="term" value="F:L-ascorbic acid binding"/>
    <property type="evidence" value="ECO:0007669"/>
    <property type="project" value="InterPro"/>
</dbReference>
<evidence type="ECO:0000313" key="10">
    <source>
        <dbReference type="Proteomes" id="UP001153069"/>
    </source>
</evidence>
<dbReference type="EMBL" id="CAICTM010000772">
    <property type="protein sequence ID" value="CAB9516293.1"/>
    <property type="molecule type" value="Genomic_DNA"/>
</dbReference>
<dbReference type="AlphaFoldDB" id="A0A9N8E945"/>
<dbReference type="Proteomes" id="UP001153069">
    <property type="component" value="Unassembled WGS sequence"/>
</dbReference>
<evidence type="ECO:0000256" key="1">
    <source>
        <dbReference type="ARBA" id="ARBA00001961"/>
    </source>
</evidence>
<accession>A0A9N8E945</accession>
<dbReference type="PROSITE" id="PS51471">
    <property type="entry name" value="FE2OG_OXY"/>
    <property type="match status" value="1"/>
</dbReference>
<keyword evidence="10" id="KW-1185">Reference proteome</keyword>
<reference evidence="8" key="1">
    <citation type="submission" date="2020-06" db="EMBL/GenBank/DDBJ databases">
        <authorList>
            <consortium name="Plant Systems Biology data submission"/>
        </authorList>
    </citation>
    <scope>NUCLEOTIDE SEQUENCE</scope>
    <source>
        <strain evidence="8">D6</strain>
    </source>
</reference>
<dbReference type="InterPro" id="IPR044862">
    <property type="entry name" value="Pro_4_hyd_alph_FE2OG_OXY"/>
</dbReference>
<dbReference type="OrthoDB" id="420380at2759"/>
<evidence type="ECO:0000256" key="5">
    <source>
        <dbReference type="ARBA" id="ARBA00023004"/>
    </source>
</evidence>
<name>A0A9N8E945_9STRA</name>
<evidence type="ECO:0000256" key="4">
    <source>
        <dbReference type="ARBA" id="ARBA00023002"/>
    </source>
</evidence>
<keyword evidence="2" id="KW-0479">Metal-binding</keyword>
<feature type="domain" description="Fe2OG dioxygenase" evidence="7">
    <location>
        <begin position="253"/>
        <end position="364"/>
    </location>
</feature>
<feature type="compositionally biased region" description="Polar residues" evidence="6">
    <location>
        <begin position="21"/>
        <end position="44"/>
    </location>
</feature>
<feature type="compositionally biased region" description="Basic and acidic residues" evidence="6">
    <location>
        <begin position="1"/>
        <end position="12"/>
    </location>
</feature>
<dbReference type="Gene3D" id="2.60.120.620">
    <property type="entry name" value="q2cbj1_9rhob like domain"/>
    <property type="match status" value="1"/>
</dbReference>
<proteinExistence type="predicted"/>
<dbReference type="InterPro" id="IPR005123">
    <property type="entry name" value="Oxoglu/Fe-dep_dioxygenase_dom"/>
</dbReference>
<evidence type="ECO:0000256" key="3">
    <source>
        <dbReference type="ARBA" id="ARBA00022964"/>
    </source>
</evidence>
<feature type="region of interest" description="Disordered" evidence="6">
    <location>
        <begin position="1"/>
        <end position="44"/>
    </location>
</feature>
<sequence length="406" mass="43465">MIIEEAEKKSDPEVLPPAAATSANNGHGQNQFSPGTQASFPNPNGANAELLAAATALLANNPLLAAQLQQQQQQQQLLLQQQAAAALLQATTHNLIPQHLQAGALAASLNGTPGYQPALIPPPALASLAHQIPLSLPQQQQLQQALSPAGFSLPTMTVQDVPCSTPVYNGVNPKYPGLRVLNANPPVFAVDNFLTPLECQFLVAVAADSFGPAPVVGKGAGEVSPSRTSSTCYLSREDLPDLMRKVSVLTGKPIEHCELPQVGRYLPSQQYLQHFDAFDTSNEDGRRFAANGGQRTITVLIYLNDVLRGGATRFPALNLDVQPRQGMALIFFPATIDGYLDKMALHAAMPAVDTKYVSQVWIRQHQYNGQPSKRLAQIMGRPLGAYESMRPVKAHEAEGIVPASAF</sequence>
<organism evidence="8 10">
    <name type="scientific">Seminavis robusta</name>
    <dbReference type="NCBI Taxonomy" id="568900"/>
    <lineage>
        <taxon>Eukaryota</taxon>
        <taxon>Sar</taxon>
        <taxon>Stramenopiles</taxon>
        <taxon>Ochrophyta</taxon>
        <taxon>Bacillariophyta</taxon>
        <taxon>Bacillariophyceae</taxon>
        <taxon>Bacillariophycidae</taxon>
        <taxon>Naviculales</taxon>
        <taxon>Naviculaceae</taxon>
        <taxon>Seminavis</taxon>
    </lineage>
</organism>
<protein>
    <submittedName>
        <fullName evidence="8">Probable prolyl 4-hydroxylase</fullName>
    </submittedName>
</protein>
<dbReference type="InterPro" id="IPR006620">
    <property type="entry name" value="Pro_4_hyd_alph"/>
</dbReference>